<keyword evidence="3" id="KW-1185">Reference proteome</keyword>
<feature type="region of interest" description="Disordered" evidence="1">
    <location>
        <begin position="78"/>
        <end position="178"/>
    </location>
</feature>
<feature type="compositionally biased region" description="Basic residues" evidence="1">
    <location>
        <begin position="151"/>
        <end position="162"/>
    </location>
</feature>
<dbReference type="EMBL" id="JAWJWF010000045">
    <property type="protein sequence ID" value="KAK6626906.1"/>
    <property type="molecule type" value="Genomic_DNA"/>
</dbReference>
<evidence type="ECO:0000256" key="1">
    <source>
        <dbReference type="SAM" id="MobiDB-lite"/>
    </source>
</evidence>
<feature type="compositionally biased region" description="Basic and acidic residues" evidence="1">
    <location>
        <begin position="139"/>
        <end position="150"/>
    </location>
</feature>
<gene>
    <name evidence="2" type="ORF">RUM44_009383</name>
</gene>
<name>A0ABR1ASL1_POLSC</name>
<reference evidence="2 3" key="1">
    <citation type="submission" date="2023-09" db="EMBL/GenBank/DDBJ databases">
        <title>Genomes of two closely related lineages of the louse Polyplax serrata with different host specificities.</title>
        <authorList>
            <person name="Martinu J."/>
            <person name="Tarabai H."/>
            <person name="Stefka J."/>
            <person name="Hypsa V."/>
        </authorList>
    </citation>
    <scope>NUCLEOTIDE SEQUENCE [LARGE SCALE GENOMIC DNA]</scope>
    <source>
        <strain evidence="2">98ZLc_SE</strain>
    </source>
</reference>
<organism evidence="2 3">
    <name type="scientific">Polyplax serrata</name>
    <name type="common">Common mouse louse</name>
    <dbReference type="NCBI Taxonomy" id="468196"/>
    <lineage>
        <taxon>Eukaryota</taxon>
        <taxon>Metazoa</taxon>
        <taxon>Ecdysozoa</taxon>
        <taxon>Arthropoda</taxon>
        <taxon>Hexapoda</taxon>
        <taxon>Insecta</taxon>
        <taxon>Pterygota</taxon>
        <taxon>Neoptera</taxon>
        <taxon>Paraneoptera</taxon>
        <taxon>Psocodea</taxon>
        <taxon>Troctomorpha</taxon>
        <taxon>Phthiraptera</taxon>
        <taxon>Anoplura</taxon>
        <taxon>Polyplacidae</taxon>
        <taxon>Polyplax</taxon>
    </lineage>
</organism>
<comment type="caution">
    <text evidence="2">The sequence shown here is derived from an EMBL/GenBank/DDBJ whole genome shotgun (WGS) entry which is preliminary data.</text>
</comment>
<feature type="compositionally biased region" description="Polar residues" evidence="1">
    <location>
        <begin position="78"/>
        <end position="91"/>
    </location>
</feature>
<sequence>MSEIQVETKAIKLWPAKAITRMGKFPSLILRLLLRKTLDCDYTTETWLLQVCPPVFLFNGNLPPDRVTASCRIKSACGRSNPQSGTTNVVPASSGYHLLDRTPSTGKKGRVLAGQGRVGPSNSSEKRYENMGKFVPSGEGKEQPSGDGKQRVRRCSKRKKKRVDLTTTEKETLHAHKT</sequence>
<evidence type="ECO:0000313" key="2">
    <source>
        <dbReference type="EMBL" id="KAK6626906.1"/>
    </source>
</evidence>
<evidence type="ECO:0000313" key="3">
    <source>
        <dbReference type="Proteomes" id="UP001359485"/>
    </source>
</evidence>
<protein>
    <submittedName>
        <fullName evidence="2">Uncharacterized protein</fullName>
    </submittedName>
</protein>
<proteinExistence type="predicted"/>
<accession>A0ABR1ASL1</accession>
<feature type="compositionally biased region" description="Basic and acidic residues" evidence="1">
    <location>
        <begin position="163"/>
        <end position="178"/>
    </location>
</feature>
<dbReference type="Proteomes" id="UP001359485">
    <property type="component" value="Unassembled WGS sequence"/>
</dbReference>